<protein>
    <submittedName>
        <fullName evidence="1">Sam-dependent methyltransferase</fullName>
    </submittedName>
</protein>
<dbReference type="AlphaFoldDB" id="A0A0W8FNW5"/>
<evidence type="ECO:0000313" key="1">
    <source>
        <dbReference type="EMBL" id="KUG22576.1"/>
    </source>
</evidence>
<dbReference type="PANTHER" id="PTHR43861">
    <property type="entry name" value="TRANS-ACONITATE 2-METHYLTRANSFERASE-RELATED"/>
    <property type="match status" value="1"/>
</dbReference>
<dbReference type="PANTHER" id="PTHR43861:SF6">
    <property type="entry name" value="METHYLTRANSFERASE TYPE 11"/>
    <property type="match status" value="1"/>
</dbReference>
<keyword evidence="1" id="KW-0489">Methyltransferase</keyword>
<accession>A0A0W8FNW5</accession>
<dbReference type="GO" id="GO:0032259">
    <property type="term" value="P:methylation"/>
    <property type="evidence" value="ECO:0007669"/>
    <property type="project" value="UniProtKB-KW"/>
</dbReference>
<dbReference type="CDD" id="cd02440">
    <property type="entry name" value="AdoMet_MTases"/>
    <property type="match status" value="1"/>
</dbReference>
<gene>
    <name evidence="1" type="ORF">ASZ90_007650</name>
</gene>
<proteinExistence type="predicted"/>
<dbReference type="SUPFAM" id="SSF53335">
    <property type="entry name" value="S-adenosyl-L-methionine-dependent methyltransferases"/>
    <property type="match status" value="1"/>
</dbReference>
<dbReference type="Gene3D" id="3.40.50.150">
    <property type="entry name" value="Vaccinia Virus protein VP39"/>
    <property type="match status" value="1"/>
</dbReference>
<comment type="caution">
    <text evidence="1">The sequence shown here is derived from an EMBL/GenBank/DDBJ whole genome shotgun (WGS) entry which is preliminary data.</text>
</comment>
<keyword evidence="1" id="KW-0808">Transferase</keyword>
<dbReference type="GO" id="GO:0008168">
    <property type="term" value="F:methyltransferase activity"/>
    <property type="evidence" value="ECO:0007669"/>
    <property type="project" value="UniProtKB-KW"/>
</dbReference>
<dbReference type="Pfam" id="PF13489">
    <property type="entry name" value="Methyltransf_23"/>
    <property type="match status" value="1"/>
</dbReference>
<reference evidence="1" key="1">
    <citation type="journal article" date="2015" name="Proc. Natl. Acad. Sci. U.S.A.">
        <title>Networks of energetic and metabolic interactions define dynamics in microbial communities.</title>
        <authorList>
            <person name="Embree M."/>
            <person name="Liu J.K."/>
            <person name="Al-Bassam M.M."/>
            <person name="Zengler K."/>
        </authorList>
    </citation>
    <scope>NUCLEOTIDE SEQUENCE</scope>
</reference>
<organism evidence="1">
    <name type="scientific">hydrocarbon metagenome</name>
    <dbReference type="NCBI Taxonomy" id="938273"/>
    <lineage>
        <taxon>unclassified sequences</taxon>
        <taxon>metagenomes</taxon>
        <taxon>ecological metagenomes</taxon>
    </lineage>
</organism>
<dbReference type="EMBL" id="LNQE01000955">
    <property type="protein sequence ID" value="KUG22576.1"/>
    <property type="molecule type" value="Genomic_DNA"/>
</dbReference>
<dbReference type="InterPro" id="IPR029063">
    <property type="entry name" value="SAM-dependent_MTases_sf"/>
</dbReference>
<sequence length="283" mass="32771">MEVEEETVEVDCDLCGERNRQVLFVKEGFPRCRCTNCGLVYVSPRLKRHLELQKHYGTGTMGEERLTPQQVKRLKRAVAGIEPWRQLNRFLDIGPGRGWYLSATAEAGWETWAVEINSRALSYLKKLVSSHIIAAPAEEFESQENFFDVVRLFDVIEHLTSPRRVVERIFRSLRPGGLLELSTTNFASLSMMINGPQWMYLNGTDHIILFDQHTMNRLLTQVGFQNIQISTRDFHLKRRFYHPERELPPGSTILRPFRKLIDETIFLTAYGHQLLVRAIKPSA</sequence>
<name>A0A0W8FNW5_9ZZZZ</name>